<feature type="region of interest" description="Disordered" evidence="1">
    <location>
        <begin position="177"/>
        <end position="200"/>
    </location>
</feature>
<evidence type="ECO:0000313" key="2">
    <source>
        <dbReference type="EMBL" id="KAF7439676.1"/>
    </source>
</evidence>
<gene>
    <name evidence="2" type="ORF">PC9H_000012</name>
</gene>
<dbReference type="GeneID" id="59369853"/>
<dbReference type="Proteomes" id="UP000623687">
    <property type="component" value="Unassembled WGS sequence"/>
</dbReference>
<dbReference type="VEuPathDB" id="FungiDB:PC9H_000012"/>
<protein>
    <submittedName>
        <fullName evidence="2">Uncharacterized protein</fullName>
    </submittedName>
</protein>
<sequence length="200" mass="21869">MLALTSGCELSQISTGWTTLTHLYLYSEPDKAHREPSQPDGSSVHLSSALARMSSWADLDMRGAIPPHTCTSAPSGIQAIDLPRRALLAIRDVASSHYADYEHGESRYYLLQMCRQHMAAVFKRTPVSHIALANRPDEFLVQGSRGRLRKPTDVRDSAFAAVLRRWGARFPCRNHRSGAAAPQTGVGSEGVDGLDLAFPA</sequence>
<comment type="caution">
    <text evidence="2">The sequence shown here is derived from an EMBL/GenBank/DDBJ whole genome shotgun (WGS) entry which is preliminary data.</text>
</comment>
<evidence type="ECO:0000313" key="3">
    <source>
        <dbReference type="Proteomes" id="UP000623687"/>
    </source>
</evidence>
<organism evidence="2 3">
    <name type="scientific">Pleurotus ostreatus</name>
    <name type="common">Oyster mushroom</name>
    <name type="synonym">White-rot fungus</name>
    <dbReference type="NCBI Taxonomy" id="5322"/>
    <lineage>
        <taxon>Eukaryota</taxon>
        <taxon>Fungi</taxon>
        <taxon>Dikarya</taxon>
        <taxon>Basidiomycota</taxon>
        <taxon>Agaricomycotina</taxon>
        <taxon>Agaricomycetes</taxon>
        <taxon>Agaricomycetidae</taxon>
        <taxon>Agaricales</taxon>
        <taxon>Pleurotineae</taxon>
        <taxon>Pleurotaceae</taxon>
        <taxon>Pleurotus</taxon>
    </lineage>
</organism>
<accession>A0A8H7A485</accession>
<keyword evidence="3" id="KW-1185">Reference proteome</keyword>
<evidence type="ECO:0000256" key="1">
    <source>
        <dbReference type="SAM" id="MobiDB-lite"/>
    </source>
</evidence>
<name>A0A8H7A485_PLEOS</name>
<dbReference type="RefSeq" id="XP_036635520.1">
    <property type="nucleotide sequence ID" value="XM_036769675.1"/>
</dbReference>
<proteinExistence type="predicted"/>
<reference evidence="2" key="1">
    <citation type="submission" date="2019-07" db="EMBL/GenBank/DDBJ databases">
        <authorList>
            <person name="Palmer J.M."/>
        </authorList>
    </citation>
    <scope>NUCLEOTIDE SEQUENCE</scope>
    <source>
        <strain evidence="2">PC9</strain>
    </source>
</reference>
<dbReference type="EMBL" id="JACETU010000001">
    <property type="protein sequence ID" value="KAF7439676.1"/>
    <property type="molecule type" value="Genomic_DNA"/>
</dbReference>
<dbReference type="AlphaFoldDB" id="A0A8H7A485"/>